<sequence>MAGCESEAQPSRDEREAESLHLRLQIDNGSGVQRADVHLPRTAQVVELKEREHLGVDVSSGWRVRFVFRGRLLSESEPLSQLPSGACVQCYLQPLPVEHVEADPDPLLLSWARLAGVGRALPPEKWQDVVFHSAIIVGLAAAWSLYLASPNAFDLFSRSFLRFLSAAWVLAFIGDFVITPGLPAPLRRRPWQTRTPRRAP</sequence>
<dbReference type="EMBL" id="CAXAMN010023250">
    <property type="protein sequence ID" value="CAK9076156.1"/>
    <property type="molecule type" value="Genomic_DNA"/>
</dbReference>
<protein>
    <recommendedName>
        <fullName evidence="4">Ubiquitin-like domain-containing protein</fullName>
    </recommendedName>
</protein>
<keyword evidence="1" id="KW-0472">Membrane</keyword>
<accession>A0ABP0PK92</accession>
<feature type="transmembrane region" description="Helical" evidence="1">
    <location>
        <begin position="160"/>
        <end position="182"/>
    </location>
</feature>
<keyword evidence="3" id="KW-1185">Reference proteome</keyword>
<comment type="caution">
    <text evidence="2">The sequence shown here is derived from an EMBL/GenBank/DDBJ whole genome shotgun (WGS) entry which is preliminary data.</text>
</comment>
<evidence type="ECO:0000256" key="1">
    <source>
        <dbReference type="SAM" id="Phobius"/>
    </source>
</evidence>
<evidence type="ECO:0000313" key="2">
    <source>
        <dbReference type="EMBL" id="CAK9076156.1"/>
    </source>
</evidence>
<keyword evidence="1" id="KW-0812">Transmembrane</keyword>
<proteinExistence type="predicted"/>
<feature type="transmembrane region" description="Helical" evidence="1">
    <location>
        <begin position="129"/>
        <end position="148"/>
    </location>
</feature>
<keyword evidence="1" id="KW-1133">Transmembrane helix</keyword>
<evidence type="ECO:0008006" key="4">
    <source>
        <dbReference type="Google" id="ProtNLM"/>
    </source>
</evidence>
<gene>
    <name evidence="2" type="ORF">CCMP2556_LOCUS37507</name>
</gene>
<organism evidence="2 3">
    <name type="scientific">Durusdinium trenchii</name>
    <dbReference type="NCBI Taxonomy" id="1381693"/>
    <lineage>
        <taxon>Eukaryota</taxon>
        <taxon>Sar</taxon>
        <taxon>Alveolata</taxon>
        <taxon>Dinophyceae</taxon>
        <taxon>Suessiales</taxon>
        <taxon>Symbiodiniaceae</taxon>
        <taxon>Durusdinium</taxon>
    </lineage>
</organism>
<reference evidence="2 3" key="1">
    <citation type="submission" date="2024-02" db="EMBL/GenBank/DDBJ databases">
        <authorList>
            <person name="Chen Y."/>
            <person name="Shah S."/>
            <person name="Dougan E. K."/>
            <person name="Thang M."/>
            <person name="Chan C."/>
        </authorList>
    </citation>
    <scope>NUCLEOTIDE SEQUENCE [LARGE SCALE GENOMIC DNA]</scope>
</reference>
<dbReference type="Proteomes" id="UP001642484">
    <property type="component" value="Unassembled WGS sequence"/>
</dbReference>
<name>A0ABP0PK92_9DINO</name>
<evidence type="ECO:0000313" key="3">
    <source>
        <dbReference type="Proteomes" id="UP001642484"/>
    </source>
</evidence>